<feature type="region of interest" description="Disordered" evidence="2">
    <location>
        <begin position="1"/>
        <end position="27"/>
    </location>
</feature>
<sequence>MEINGVSNYRHRRSPSSDRFLGLFSPSGDRTSIVSGHELNEAEIFWTGADSDDSSRGSTSPVSRRKLGFRRPEESGILAAITDDDQNRIVLPSTTPFRAIPKPPPGMNQSHRGEFTQSAPLRKFQNSAPIKVPPPAMMKPRRFNQMDSLDDEDDNDEEMLPPHEIVAMKLKSTSSVLEGVGRTLKGRDLRQVRNAVWRQTGFLD</sequence>
<proteinExistence type="inferred from homology"/>
<organism evidence="3">
    <name type="scientific">Opuntia streptacantha</name>
    <name type="common">Prickly pear cactus</name>
    <name type="synonym">Opuntia cardona</name>
    <dbReference type="NCBI Taxonomy" id="393608"/>
    <lineage>
        <taxon>Eukaryota</taxon>
        <taxon>Viridiplantae</taxon>
        <taxon>Streptophyta</taxon>
        <taxon>Embryophyta</taxon>
        <taxon>Tracheophyta</taxon>
        <taxon>Spermatophyta</taxon>
        <taxon>Magnoliopsida</taxon>
        <taxon>eudicotyledons</taxon>
        <taxon>Gunneridae</taxon>
        <taxon>Pentapetalae</taxon>
        <taxon>Caryophyllales</taxon>
        <taxon>Cactineae</taxon>
        <taxon>Cactaceae</taxon>
        <taxon>Opuntioideae</taxon>
        <taxon>Opuntia</taxon>
    </lineage>
</organism>
<dbReference type="AlphaFoldDB" id="A0A7C9DP40"/>
<accession>A0A7C9DP40</accession>
<reference evidence="3" key="1">
    <citation type="journal article" date="2013" name="J. Plant Res.">
        <title>Effect of fungi and light on seed germination of three Opuntia species from semiarid lands of central Mexico.</title>
        <authorList>
            <person name="Delgado-Sanchez P."/>
            <person name="Jimenez-Bremont J.F."/>
            <person name="Guerrero-Gonzalez Mde L."/>
            <person name="Flores J."/>
        </authorList>
    </citation>
    <scope>NUCLEOTIDE SEQUENCE</scope>
    <source>
        <tissue evidence="3">Cladode</tissue>
    </source>
</reference>
<evidence type="ECO:0000313" key="3">
    <source>
        <dbReference type="EMBL" id="MBA4648180.1"/>
    </source>
</evidence>
<reference evidence="3" key="2">
    <citation type="submission" date="2020-07" db="EMBL/GenBank/DDBJ databases">
        <authorList>
            <person name="Vera ALvarez R."/>
            <person name="Arias-Moreno D.M."/>
            <person name="Jimenez-Jacinto V."/>
            <person name="Jimenez-Bremont J.F."/>
            <person name="Swaminathan K."/>
            <person name="Moose S.P."/>
            <person name="Guerrero-Gonzalez M.L."/>
            <person name="Marino-Ramirez L."/>
            <person name="Landsman D."/>
            <person name="Rodriguez-Kessler M."/>
            <person name="Delgado-Sanchez P."/>
        </authorList>
    </citation>
    <scope>NUCLEOTIDE SEQUENCE</scope>
    <source>
        <tissue evidence="3">Cladode</tissue>
    </source>
</reference>
<evidence type="ECO:0000256" key="2">
    <source>
        <dbReference type="SAM" id="MobiDB-lite"/>
    </source>
</evidence>
<evidence type="ECO:0000256" key="1">
    <source>
        <dbReference type="ARBA" id="ARBA00034773"/>
    </source>
</evidence>
<dbReference type="PANTHER" id="PTHR33083">
    <property type="entry name" value="EXPRESSED PROTEIN"/>
    <property type="match status" value="1"/>
</dbReference>
<dbReference type="PANTHER" id="PTHR33083:SF116">
    <property type="entry name" value="OS04G0413900 PROTEIN"/>
    <property type="match status" value="1"/>
</dbReference>
<dbReference type="EMBL" id="GISG01154608">
    <property type="protein sequence ID" value="MBA4648180.1"/>
    <property type="molecule type" value="Transcribed_RNA"/>
</dbReference>
<evidence type="ECO:0008006" key="4">
    <source>
        <dbReference type="Google" id="ProtNLM"/>
    </source>
</evidence>
<protein>
    <recommendedName>
        <fullName evidence="4">Senescence regulator S40</fullName>
    </recommendedName>
</protein>
<dbReference type="GO" id="GO:0010150">
    <property type="term" value="P:leaf senescence"/>
    <property type="evidence" value="ECO:0007669"/>
    <property type="project" value="UniProtKB-ARBA"/>
</dbReference>
<dbReference type="InterPro" id="IPR007608">
    <property type="entry name" value="Senescence_reg_S40"/>
</dbReference>
<name>A0A7C9DP40_OPUST</name>
<comment type="similarity">
    <text evidence="1">Belongs to the senescence regulator S40 family.</text>
</comment>
<dbReference type="Pfam" id="PF04520">
    <property type="entry name" value="Senescence_reg"/>
    <property type="match status" value="1"/>
</dbReference>